<gene>
    <name evidence="2" type="ORF">HMPREF9372_3090</name>
</gene>
<keyword evidence="1" id="KW-0812">Transmembrane</keyword>
<accession>F9DWA9</accession>
<sequence length="124" mass="12993">MTMSSGAEQVNTNALPKEYIETPVKTIFKKFANQRDVSLVYGEPIELGLQKVVPVAKIKYAVGGGGDGNGGEGGGGSFKVKPVGVYIITPDQVKFQSTLDVKRLTALTVVVGGVLGLLSIVKGR</sequence>
<dbReference type="EMBL" id="AFPZ01000098">
    <property type="protein sequence ID" value="EGQ22111.1"/>
    <property type="molecule type" value="Genomic_DNA"/>
</dbReference>
<comment type="caution">
    <text evidence="2">The sequence shown here is derived from an EMBL/GenBank/DDBJ whole genome shotgun (WGS) entry which is preliminary data.</text>
</comment>
<keyword evidence="1" id="KW-0472">Membrane</keyword>
<keyword evidence="1" id="KW-1133">Transmembrane helix</keyword>
<feature type="transmembrane region" description="Helical" evidence="1">
    <location>
        <begin position="104"/>
        <end position="121"/>
    </location>
</feature>
<dbReference type="AlphaFoldDB" id="F9DWA9"/>
<evidence type="ECO:0000256" key="1">
    <source>
        <dbReference type="SAM" id="Phobius"/>
    </source>
</evidence>
<evidence type="ECO:0000313" key="3">
    <source>
        <dbReference type="Proteomes" id="UP000005316"/>
    </source>
</evidence>
<reference evidence="2 3" key="1">
    <citation type="submission" date="2011-04" db="EMBL/GenBank/DDBJ databases">
        <authorList>
            <person name="Muzny D."/>
            <person name="Qin X."/>
            <person name="Deng J."/>
            <person name="Jiang H."/>
            <person name="Liu Y."/>
            <person name="Qu J."/>
            <person name="Song X.-Z."/>
            <person name="Zhang L."/>
            <person name="Thornton R."/>
            <person name="Coyle M."/>
            <person name="Francisco L."/>
            <person name="Jackson L."/>
            <person name="Javaid M."/>
            <person name="Korchina V."/>
            <person name="Kovar C."/>
            <person name="Mata R."/>
            <person name="Mathew T."/>
            <person name="Ngo R."/>
            <person name="Nguyen L."/>
            <person name="Nguyen N."/>
            <person name="Okwuonu G."/>
            <person name="Ongeri F."/>
            <person name="Pham C."/>
            <person name="Simmons D."/>
            <person name="Wilczek-Boney K."/>
            <person name="Hale W."/>
            <person name="Jakkamsetti A."/>
            <person name="Pham P."/>
            <person name="Ruth R."/>
            <person name="San Lucas F."/>
            <person name="Warren J."/>
            <person name="Zhang J."/>
            <person name="Zhao Z."/>
            <person name="Zhou C."/>
            <person name="Zhu D."/>
            <person name="Lee S."/>
            <person name="Bess C."/>
            <person name="Blankenburg K."/>
            <person name="Forbes L."/>
            <person name="Fu Q."/>
            <person name="Gubbala S."/>
            <person name="Hirani K."/>
            <person name="Jayaseelan J.C."/>
            <person name="Lara F."/>
            <person name="Munidasa M."/>
            <person name="Palculict T."/>
            <person name="Patil S."/>
            <person name="Pu L.-L."/>
            <person name="Saada N."/>
            <person name="Tang L."/>
            <person name="Weissenberger G."/>
            <person name="Zhu Y."/>
            <person name="Hemphill L."/>
            <person name="Shang Y."/>
            <person name="Youmans B."/>
            <person name="Ayvaz T."/>
            <person name="Ross M."/>
            <person name="Santibanez J."/>
            <person name="Aqrawi P."/>
            <person name="Gross S."/>
            <person name="Joshi V."/>
            <person name="Fowler G."/>
            <person name="Nazareth L."/>
            <person name="Reid J."/>
            <person name="Worley K."/>
            <person name="Petrosino J."/>
            <person name="Highlander S."/>
            <person name="Gibbs R."/>
        </authorList>
    </citation>
    <scope>NUCLEOTIDE SEQUENCE [LARGE SCALE GENOMIC DNA]</scope>
    <source>
        <strain evidence="2 3">2681</strain>
    </source>
</reference>
<dbReference type="STRING" id="759851.SAMN04244570_1316"/>
<name>F9DWA9_9BACL</name>
<proteinExistence type="predicted"/>
<dbReference type="Proteomes" id="UP000005316">
    <property type="component" value="Unassembled WGS sequence"/>
</dbReference>
<dbReference type="HOGENOM" id="CLU_2045046_0_0_9"/>
<organism evidence="2 3">
    <name type="scientific">Sporosarcina newyorkensis 2681</name>
    <dbReference type="NCBI Taxonomy" id="1027292"/>
    <lineage>
        <taxon>Bacteria</taxon>
        <taxon>Bacillati</taxon>
        <taxon>Bacillota</taxon>
        <taxon>Bacilli</taxon>
        <taxon>Bacillales</taxon>
        <taxon>Caryophanaceae</taxon>
        <taxon>Sporosarcina</taxon>
    </lineage>
</organism>
<dbReference type="eggNOG" id="ENOG5031HDM">
    <property type="taxonomic scope" value="Bacteria"/>
</dbReference>
<evidence type="ECO:0000313" key="2">
    <source>
        <dbReference type="EMBL" id="EGQ22111.1"/>
    </source>
</evidence>
<protein>
    <submittedName>
        <fullName evidence="2">Sporulation protein YtfJ</fullName>
    </submittedName>
</protein>